<reference evidence="3 4" key="1">
    <citation type="journal article" date="2017" name="ISME J.">
        <title>Potential for microbial H2 and metal transformations associated with novel bacteria and archaea in deep terrestrial subsurface sediments.</title>
        <authorList>
            <person name="Hernsdorf A.W."/>
            <person name="Amano Y."/>
            <person name="Miyakawa K."/>
            <person name="Ise K."/>
            <person name="Suzuki Y."/>
            <person name="Anantharaman K."/>
            <person name="Probst A."/>
            <person name="Burstein D."/>
            <person name="Thomas B.C."/>
            <person name="Banfield J.F."/>
        </authorList>
    </citation>
    <scope>NUCLEOTIDE SEQUENCE [LARGE SCALE GENOMIC DNA]</scope>
    <source>
        <strain evidence="3">HGW-Wallbacteria-1</strain>
    </source>
</reference>
<comment type="caution">
    <text evidence="3">The sequence shown here is derived from an EMBL/GenBank/DDBJ whole genome shotgun (WGS) entry which is preliminary data.</text>
</comment>
<keyword evidence="1" id="KW-0145">Chemotaxis</keyword>
<dbReference type="Proteomes" id="UP000233256">
    <property type="component" value="Unassembled WGS sequence"/>
</dbReference>
<gene>
    <name evidence="3" type="ORF">CVV64_12070</name>
</gene>
<dbReference type="InterPro" id="IPR028976">
    <property type="entry name" value="CheC-like_sf"/>
</dbReference>
<evidence type="ECO:0000259" key="2">
    <source>
        <dbReference type="Pfam" id="PF13690"/>
    </source>
</evidence>
<evidence type="ECO:0000313" key="4">
    <source>
        <dbReference type="Proteomes" id="UP000233256"/>
    </source>
</evidence>
<dbReference type="EMBL" id="PGXC01000010">
    <property type="protein sequence ID" value="PKK89882.1"/>
    <property type="molecule type" value="Genomic_DNA"/>
</dbReference>
<proteinExistence type="predicted"/>
<evidence type="ECO:0000313" key="3">
    <source>
        <dbReference type="EMBL" id="PKK89882.1"/>
    </source>
</evidence>
<sequence>MPYSQPFLNQKTEISVMTEYSISPRVMSSLGDRIITILEKMAFFIADEALPGEKMECADDIARAIVSFKGPVRGKIQLCASMNVCSALAANILGLMENETVTHDRAADAFMEVVNVLAGNILPELWGGTEIINITTPVFFPMTRTEWREIEQSPWCVRLNSVDGPILLFLDLGNGAEKEASL</sequence>
<dbReference type="SUPFAM" id="SSF103039">
    <property type="entry name" value="CheC-like"/>
    <property type="match status" value="1"/>
</dbReference>
<dbReference type="AlphaFoldDB" id="A0A2N1PNM5"/>
<dbReference type="Pfam" id="PF13690">
    <property type="entry name" value="CheX"/>
    <property type="match status" value="1"/>
</dbReference>
<dbReference type="Gene3D" id="3.40.1550.10">
    <property type="entry name" value="CheC-like"/>
    <property type="match status" value="1"/>
</dbReference>
<feature type="domain" description="Chemotaxis phosphatase CheX-like" evidence="2">
    <location>
        <begin position="64"/>
        <end position="146"/>
    </location>
</feature>
<dbReference type="InterPro" id="IPR028051">
    <property type="entry name" value="CheX-like_dom"/>
</dbReference>
<dbReference type="GO" id="GO:0006935">
    <property type="term" value="P:chemotaxis"/>
    <property type="evidence" value="ECO:0007669"/>
    <property type="project" value="UniProtKB-KW"/>
</dbReference>
<evidence type="ECO:0000256" key="1">
    <source>
        <dbReference type="ARBA" id="ARBA00022500"/>
    </source>
</evidence>
<organism evidence="3 4">
    <name type="scientific">Candidatus Wallbacteria bacterium HGW-Wallbacteria-1</name>
    <dbReference type="NCBI Taxonomy" id="2013854"/>
    <lineage>
        <taxon>Bacteria</taxon>
        <taxon>Candidatus Walliibacteriota</taxon>
    </lineage>
</organism>
<name>A0A2N1PNM5_9BACT</name>
<protein>
    <recommendedName>
        <fullName evidence="2">Chemotaxis phosphatase CheX-like domain-containing protein</fullName>
    </recommendedName>
</protein>
<accession>A0A2N1PNM5</accession>